<evidence type="ECO:0000313" key="3">
    <source>
        <dbReference type="EMBL" id="TCF38485.1"/>
    </source>
</evidence>
<gene>
    <name evidence="6" type="ORF">FCO76_04330</name>
    <name evidence="1" type="ORF">MCC10015_1632</name>
    <name evidence="2" type="ORF">MCC10096_1777</name>
    <name evidence="3" type="ORF">MCC10100_1578</name>
    <name evidence="4" type="ORF">MCC10119_1540</name>
    <name evidence="5" type="ORF">MCC10126_1688</name>
</gene>
<dbReference type="EMBL" id="SHTI01000026">
    <property type="protein sequence ID" value="TCF69220.1"/>
    <property type="molecule type" value="Genomic_DNA"/>
</dbReference>
<dbReference type="EMBL" id="SHTN01000031">
    <property type="protein sequence ID" value="TCF80912.1"/>
    <property type="molecule type" value="Genomic_DNA"/>
</dbReference>
<evidence type="ECO:0000313" key="6">
    <source>
        <dbReference type="EMBL" id="TPH36401.1"/>
    </source>
</evidence>
<dbReference type="EMBL" id="SZNG01000005">
    <property type="protein sequence ID" value="TPH36401.1"/>
    <property type="molecule type" value="Genomic_DNA"/>
</dbReference>
<evidence type="ECO:0000313" key="1">
    <source>
        <dbReference type="EMBL" id="TCD96211.1"/>
    </source>
</evidence>
<dbReference type="Proteomes" id="UP000292729">
    <property type="component" value="Unassembled WGS sequence"/>
</dbReference>
<evidence type="ECO:0000313" key="7">
    <source>
        <dbReference type="Proteomes" id="UP000291501"/>
    </source>
</evidence>
<dbReference type="Proteomes" id="UP000292932">
    <property type="component" value="Unassembled WGS sequence"/>
</dbReference>
<evidence type="ECO:0000313" key="9">
    <source>
        <dbReference type="Proteomes" id="UP000292932"/>
    </source>
</evidence>
<organism evidence="4 8">
    <name type="scientific">Bifidobacterium longum subsp. longum</name>
    <dbReference type="NCBI Taxonomy" id="1679"/>
    <lineage>
        <taxon>Bacteria</taxon>
        <taxon>Bacillati</taxon>
        <taxon>Actinomycetota</taxon>
        <taxon>Actinomycetes</taxon>
        <taxon>Bifidobacteriales</taxon>
        <taxon>Bifidobacteriaceae</taxon>
        <taxon>Bifidobacterium</taxon>
    </lineage>
</organism>
<dbReference type="Proteomes" id="UP000293441">
    <property type="component" value="Unassembled WGS sequence"/>
</dbReference>
<dbReference type="EMBL" id="SHSP01000018">
    <property type="protein sequence ID" value="TCF30492.1"/>
    <property type="molecule type" value="Genomic_DNA"/>
</dbReference>
<reference evidence="6" key="2">
    <citation type="journal article" date="2019" name="Appl. Environ. Microbiol.">
        <title>An in vitro enrichment strategy for formulating synergistic synbiotics.</title>
        <authorList>
            <person name="Kok C.R."/>
            <person name="Quintero D.F.G."/>
            <person name="Niyirora C."/>
            <person name="Rose D."/>
            <person name="Li A."/>
            <person name="Hutkins R."/>
        </authorList>
    </citation>
    <scope>NUCLEOTIDE SEQUENCE</scope>
    <source>
        <strain evidence="6">CR15</strain>
    </source>
</reference>
<accession>A0A1D7UQG1</accession>
<proteinExistence type="predicted"/>
<dbReference type="EMBL" id="SHST01000027">
    <property type="protein sequence ID" value="TCF38485.1"/>
    <property type="molecule type" value="Genomic_DNA"/>
</dbReference>
<dbReference type="Proteomes" id="UP000291501">
    <property type="component" value="Unassembled WGS sequence"/>
</dbReference>
<dbReference type="EMBL" id="SHPX01000037">
    <property type="protein sequence ID" value="TCD96211.1"/>
    <property type="molecule type" value="Genomic_DNA"/>
</dbReference>
<evidence type="ECO:0000313" key="10">
    <source>
        <dbReference type="Proteomes" id="UP000293441"/>
    </source>
</evidence>
<protein>
    <recommendedName>
        <fullName evidence="12">Type II toxin-antitoxin system HicA family toxin</fullName>
    </recommendedName>
</protein>
<reference evidence="4" key="3">
    <citation type="submission" date="2019-02" db="EMBL/GenBank/DDBJ databases">
        <authorList>
            <person name="Odamaki T."/>
        </authorList>
    </citation>
    <scope>NUCLEOTIDE SEQUENCE</scope>
    <source>
        <strain evidence="1">MCC10015</strain>
        <strain evidence="2">MCC10096</strain>
        <strain evidence="3">MCC10100</strain>
        <strain evidence="4">MCC10119</strain>
        <strain evidence="5">MCC10126</strain>
    </source>
</reference>
<evidence type="ECO:0000313" key="5">
    <source>
        <dbReference type="EMBL" id="TCF80912.1"/>
    </source>
</evidence>
<reference evidence="7 8" key="1">
    <citation type="journal article" date="2018" name="Sci. Rep.">
        <title>Genomic diversity and distribution of Bifidobacterium longum subsp. longum across the human lifespan.</title>
        <authorList>
            <person name="Odamaki T."/>
            <person name="Bottacini F."/>
            <person name="Kato K."/>
            <person name="Mitsuyama E."/>
            <person name="Yoshida K."/>
            <person name="Horigome A."/>
            <person name="Xiao J.Z."/>
            <person name="van Sinderen D."/>
        </authorList>
    </citation>
    <scope>NUCLEOTIDE SEQUENCE [LARGE SCALE GENOMIC DNA]</scope>
    <source>
        <strain evidence="1 10">MCC10015</strain>
        <strain evidence="2 9">MCC10096</strain>
        <strain evidence="3 11">MCC10100</strain>
        <strain evidence="4 8">MCC10119</strain>
        <strain evidence="5 7">MCC10126</strain>
    </source>
</reference>
<dbReference type="Proteomes" id="UP000315512">
    <property type="component" value="Unassembled WGS sequence"/>
</dbReference>
<evidence type="ECO:0000313" key="8">
    <source>
        <dbReference type="Proteomes" id="UP000292729"/>
    </source>
</evidence>
<evidence type="ECO:0008006" key="12">
    <source>
        <dbReference type="Google" id="ProtNLM"/>
    </source>
</evidence>
<name>A0A1D7UQG1_BIFLL</name>
<comment type="caution">
    <text evidence="4">The sequence shown here is derived from an EMBL/GenBank/DDBJ whole genome shotgun (WGS) entry which is preliminary data.</text>
</comment>
<evidence type="ECO:0000313" key="11">
    <source>
        <dbReference type="Proteomes" id="UP000294241"/>
    </source>
</evidence>
<evidence type="ECO:0000313" key="2">
    <source>
        <dbReference type="EMBL" id="TCF30492.1"/>
    </source>
</evidence>
<sequence length="72" mass="8620">MMTRRKLIIKKLRQAAKQRGLDFYLLRQGSRHEVYCLDGLRIPIPRHNEVSERTTLDIINESEQKLGKGWWQ</sequence>
<reference evidence="6" key="4">
    <citation type="submission" date="2019-04" db="EMBL/GenBank/DDBJ databases">
        <authorList>
            <person name="Kok C.R."/>
            <person name="Hutkins R."/>
        </authorList>
    </citation>
    <scope>NUCLEOTIDE SEQUENCE</scope>
    <source>
        <strain evidence="6">CR15</strain>
    </source>
</reference>
<dbReference type="AlphaFoldDB" id="A0A1D7UQG1"/>
<evidence type="ECO:0000313" key="4">
    <source>
        <dbReference type="EMBL" id="TCF69220.1"/>
    </source>
</evidence>
<dbReference type="Proteomes" id="UP000294241">
    <property type="component" value="Unassembled WGS sequence"/>
</dbReference>